<keyword evidence="2" id="KW-1185">Reference proteome</keyword>
<name>A0A1D8P639_9FLAO</name>
<protein>
    <submittedName>
        <fullName evidence="1">Uncharacterized protein</fullName>
    </submittedName>
</protein>
<dbReference type="STRING" id="1850246.LPB138_04770"/>
<dbReference type="RefSeq" id="WP_070236174.1">
    <property type="nucleotide sequence ID" value="NZ_CP017478.1"/>
</dbReference>
<dbReference type="InterPro" id="IPR013324">
    <property type="entry name" value="RNA_pol_sigma_r3/r4-like"/>
</dbReference>
<reference evidence="1 2" key="1">
    <citation type="submission" date="2016-10" db="EMBL/GenBank/DDBJ databases">
        <title>Lutibacter sp. LPB0138, isolated from marine gastropod.</title>
        <authorList>
            <person name="Kim E."/>
            <person name="Yi H."/>
        </authorList>
    </citation>
    <scope>NUCLEOTIDE SEQUENCE [LARGE SCALE GENOMIC DNA]</scope>
    <source>
        <strain evidence="1 2">LPB0138</strain>
    </source>
</reference>
<sequence>MNNIAVLTGDIIDSRKVEDIQLLIEALKYIFKDIELHTSIDFKTEIYRGDSFQVVVTNPKDSLLLAILLRIGLKAKTIVNSKTSSIPIDKLWDARIAIGIGKGEIQSKIIESNGEAFELSGLEFDKLKKEKSKLNISTIWEEENIPLNIIVKLIDITIDKWTKSTSEVAYMYLLKGYTQIQMAEELNISQPAVHKRLTIANIDVIEDSINYIRNKIASENK</sequence>
<dbReference type="OrthoDB" id="7064118at2"/>
<dbReference type="Proteomes" id="UP000176050">
    <property type="component" value="Chromosome"/>
</dbReference>
<dbReference type="Gene3D" id="1.10.10.60">
    <property type="entry name" value="Homeodomain-like"/>
    <property type="match status" value="1"/>
</dbReference>
<accession>A0A1D8P639</accession>
<dbReference type="SUPFAM" id="SSF88659">
    <property type="entry name" value="Sigma3 and sigma4 domains of RNA polymerase sigma factors"/>
    <property type="match status" value="1"/>
</dbReference>
<proteinExistence type="predicted"/>
<evidence type="ECO:0000313" key="1">
    <source>
        <dbReference type="EMBL" id="AOW20035.1"/>
    </source>
</evidence>
<dbReference type="AlphaFoldDB" id="A0A1D8P639"/>
<dbReference type="KEGG" id="lul:LPB138_04770"/>
<dbReference type="EMBL" id="CP017478">
    <property type="protein sequence ID" value="AOW20035.1"/>
    <property type="molecule type" value="Genomic_DNA"/>
</dbReference>
<organism evidence="1 2">
    <name type="scientific">Urechidicola croceus</name>
    <dbReference type="NCBI Taxonomy" id="1850246"/>
    <lineage>
        <taxon>Bacteria</taxon>
        <taxon>Pseudomonadati</taxon>
        <taxon>Bacteroidota</taxon>
        <taxon>Flavobacteriia</taxon>
        <taxon>Flavobacteriales</taxon>
        <taxon>Flavobacteriaceae</taxon>
        <taxon>Urechidicola</taxon>
    </lineage>
</organism>
<gene>
    <name evidence="1" type="ORF">LPB138_04770</name>
</gene>
<evidence type="ECO:0000313" key="2">
    <source>
        <dbReference type="Proteomes" id="UP000176050"/>
    </source>
</evidence>